<dbReference type="EMBL" id="JAPWGY010000004">
    <property type="protein sequence ID" value="MCZ4281846.1"/>
    <property type="molecule type" value="Genomic_DNA"/>
</dbReference>
<evidence type="ECO:0000256" key="1">
    <source>
        <dbReference type="SAM" id="MobiDB-lite"/>
    </source>
</evidence>
<keyword evidence="4" id="KW-1185">Reference proteome</keyword>
<evidence type="ECO:0000313" key="3">
    <source>
        <dbReference type="EMBL" id="MCZ4281846.1"/>
    </source>
</evidence>
<dbReference type="RefSeq" id="WP_269424000.1">
    <property type="nucleotide sequence ID" value="NZ_JAPWGY010000004.1"/>
</dbReference>
<evidence type="ECO:0000256" key="2">
    <source>
        <dbReference type="SAM" id="Phobius"/>
    </source>
</evidence>
<feature type="transmembrane region" description="Helical" evidence="2">
    <location>
        <begin position="50"/>
        <end position="71"/>
    </location>
</feature>
<organism evidence="3 4">
    <name type="scientific">Kiloniella laminariae</name>
    <dbReference type="NCBI Taxonomy" id="454162"/>
    <lineage>
        <taxon>Bacteria</taxon>
        <taxon>Pseudomonadati</taxon>
        <taxon>Pseudomonadota</taxon>
        <taxon>Alphaproteobacteria</taxon>
        <taxon>Rhodospirillales</taxon>
        <taxon>Kiloniellaceae</taxon>
        <taxon>Kiloniella</taxon>
    </lineage>
</organism>
<reference evidence="3" key="1">
    <citation type="submission" date="2022-12" db="EMBL/GenBank/DDBJ databases">
        <title>Bacterial isolates from different developmental stages of Nematostella vectensis.</title>
        <authorList>
            <person name="Fraune S."/>
        </authorList>
    </citation>
    <scope>NUCLEOTIDE SEQUENCE</scope>
    <source>
        <strain evidence="3">G21630-S1</strain>
    </source>
</reference>
<keyword evidence="2" id="KW-0472">Membrane</keyword>
<protein>
    <submittedName>
        <fullName evidence="3">Uncharacterized protein</fullName>
    </submittedName>
</protein>
<evidence type="ECO:0000313" key="4">
    <source>
        <dbReference type="Proteomes" id="UP001069802"/>
    </source>
</evidence>
<keyword evidence="2" id="KW-1133">Transmembrane helix</keyword>
<accession>A0ABT4LL62</accession>
<feature type="transmembrane region" description="Helical" evidence="2">
    <location>
        <begin position="6"/>
        <end position="25"/>
    </location>
</feature>
<comment type="caution">
    <text evidence="3">The sequence shown here is derived from an EMBL/GenBank/DDBJ whole genome shotgun (WGS) entry which is preliminary data.</text>
</comment>
<proteinExistence type="predicted"/>
<gene>
    <name evidence="3" type="ORF">O4H49_13730</name>
</gene>
<sequence length="98" mass="10680">MLTRLLLILLPVVLPFALYFIYYLLTRGKRTSADGEQALADLPWIERGPWAGLFLAGVILSGMALAFHFSLSTGPAPGDSLTPPKYNPPPIEKPVSDL</sequence>
<feature type="region of interest" description="Disordered" evidence="1">
    <location>
        <begin position="78"/>
        <end position="98"/>
    </location>
</feature>
<name>A0ABT4LL62_9PROT</name>
<keyword evidence="2" id="KW-0812">Transmembrane</keyword>
<dbReference type="Proteomes" id="UP001069802">
    <property type="component" value="Unassembled WGS sequence"/>
</dbReference>